<dbReference type="EMBL" id="GL876973">
    <property type="protein sequence ID" value="KLU89513.1"/>
    <property type="molecule type" value="Genomic_DNA"/>
</dbReference>
<reference evidence="3" key="2">
    <citation type="submission" date="2010-05" db="EMBL/GenBank/DDBJ databases">
        <title>The genome sequence of Magnaporthe poae strain ATCC 64411.</title>
        <authorList>
            <person name="Ma L.-J."/>
            <person name="Dead R."/>
            <person name="Young S."/>
            <person name="Zeng Q."/>
            <person name="Koehrsen M."/>
            <person name="Alvarado L."/>
            <person name="Berlin A."/>
            <person name="Chapman S.B."/>
            <person name="Chen Z."/>
            <person name="Freedman E."/>
            <person name="Gellesch M."/>
            <person name="Goldberg J."/>
            <person name="Griggs A."/>
            <person name="Gujja S."/>
            <person name="Heilman E.R."/>
            <person name="Heiman D."/>
            <person name="Hepburn T."/>
            <person name="Howarth C."/>
            <person name="Jen D."/>
            <person name="Larson L."/>
            <person name="Mehta T."/>
            <person name="Neiman D."/>
            <person name="Pearson M."/>
            <person name="Roberts A."/>
            <person name="Saif S."/>
            <person name="Shea T."/>
            <person name="Shenoy N."/>
            <person name="Sisk P."/>
            <person name="Stolte C."/>
            <person name="Sykes S."/>
            <person name="Walk T."/>
            <person name="White J."/>
            <person name="Yandava C."/>
            <person name="Haas B."/>
            <person name="Nusbaum C."/>
            <person name="Birren B."/>
        </authorList>
    </citation>
    <scope>NUCLEOTIDE SEQUENCE [LARGE SCALE GENOMIC DNA]</scope>
    <source>
        <strain evidence="3">ATCC 64411 / 73-15</strain>
    </source>
</reference>
<reference evidence="1" key="1">
    <citation type="submission" date="2010-05" db="EMBL/GenBank/DDBJ databases">
        <title>The Genome Sequence of Magnaporthe poae strain ATCC 64411.</title>
        <authorList>
            <consortium name="The Broad Institute Genome Sequencing Platform"/>
            <consortium name="Broad Institute Genome Sequencing Center for Infectious Disease"/>
            <person name="Ma L.-J."/>
            <person name="Dead R."/>
            <person name="Young S."/>
            <person name="Zeng Q."/>
            <person name="Koehrsen M."/>
            <person name="Alvarado L."/>
            <person name="Berlin A."/>
            <person name="Chapman S.B."/>
            <person name="Chen Z."/>
            <person name="Freedman E."/>
            <person name="Gellesch M."/>
            <person name="Goldberg J."/>
            <person name="Griggs A."/>
            <person name="Gujja S."/>
            <person name="Heilman E.R."/>
            <person name="Heiman D."/>
            <person name="Hepburn T."/>
            <person name="Howarth C."/>
            <person name="Jen D."/>
            <person name="Larson L."/>
            <person name="Mehta T."/>
            <person name="Neiman D."/>
            <person name="Pearson M."/>
            <person name="Roberts A."/>
            <person name="Saif S."/>
            <person name="Shea T."/>
            <person name="Shenoy N."/>
            <person name="Sisk P."/>
            <person name="Stolte C."/>
            <person name="Sykes S."/>
            <person name="Walk T."/>
            <person name="White J."/>
            <person name="Yandava C."/>
            <person name="Haas B."/>
            <person name="Nusbaum C."/>
            <person name="Birren B."/>
        </authorList>
    </citation>
    <scope>NUCLEOTIDE SEQUENCE</scope>
    <source>
        <strain evidence="1">ATCC 64411</strain>
    </source>
</reference>
<evidence type="ECO:0000313" key="1">
    <source>
        <dbReference type="EMBL" id="KLU89513.1"/>
    </source>
</evidence>
<sequence length="270" mass="28431">MGHTGYRQWKTGGFCPGPPLPIRRRQAHLQAFPRVLVRGDILWRKGGSLSSGKVWLPNASAASAVGVDSSSLSSPTSALRSHSAAVGALDDVMTLPFDAAADTGVYRFVPSDWSLGPGPAQPQTQRAAYLRGTLPAARASGGDVRGVAKDAVWASGISGPLLDRNLRATVVQIGMVNHKPRPTTMSAGPWPSCSAASGEMENRAVFVQTCARSPSRTPEPYREALGTALDNWDVRCAGSSAVYDYAMRECAADRADDAHVLGSLVQSVGC</sequence>
<dbReference type="VEuPathDB" id="FungiDB:MAPG_08484"/>
<dbReference type="Proteomes" id="UP000011715">
    <property type="component" value="Unassembled WGS sequence"/>
</dbReference>
<organism evidence="2 3">
    <name type="scientific">Magnaporthiopsis poae (strain ATCC 64411 / 73-15)</name>
    <name type="common">Kentucky bluegrass fungus</name>
    <name type="synonym">Magnaporthe poae</name>
    <dbReference type="NCBI Taxonomy" id="644358"/>
    <lineage>
        <taxon>Eukaryota</taxon>
        <taxon>Fungi</taxon>
        <taxon>Dikarya</taxon>
        <taxon>Ascomycota</taxon>
        <taxon>Pezizomycotina</taxon>
        <taxon>Sordariomycetes</taxon>
        <taxon>Sordariomycetidae</taxon>
        <taxon>Magnaporthales</taxon>
        <taxon>Magnaporthaceae</taxon>
        <taxon>Magnaporthiopsis</taxon>
    </lineage>
</organism>
<dbReference type="EMBL" id="ADBL01002057">
    <property type="status" value="NOT_ANNOTATED_CDS"/>
    <property type="molecule type" value="Genomic_DNA"/>
</dbReference>
<name>A0A0C4E7H1_MAGP6</name>
<dbReference type="AlphaFoldDB" id="A0A0C4E7H1"/>
<evidence type="ECO:0000313" key="2">
    <source>
        <dbReference type="EnsemblFungi" id="MAPG_08484T0"/>
    </source>
</evidence>
<reference evidence="2" key="4">
    <citation type="journal article" date="2015" name="G3 (Bethesda)">
        <title>Genome sequences of three phytopathogenic species of the Magnaporthaceae family of fungi.</title>
        <authorList>
            <person name="Okagaki L.H."/>
            <person name="Nunes C.C."/>
            <person name="Sailsbery J."/>
            <person name="Clay B."/>
            <person name="Brown D."/>
            <person name="John T."/>
            <person name="Oh Y."/>
            <person name="Young N."/>
            <person name="Fitzgerald M."/>
            <person name="Haas B.J."/>
            <person name="Zeng Q."/>
            <person name="Young S."/>
            <person name="Adiconis X."/>
            <person name="Fan L."/>
            <person name="Levin J.Z."/>
            <person name="Mitchell T.K."/>
            <person name="Okubara P.A."/>
            <person name="Farman M.L."/>
            <person name="Kohn L.M."/>
            <person name="Birren B."/>
            <person name="Ma L.-J."/>
            <person name="Dean R.A."/>
        </authorList>
    </citation>
    <scope>NUCLEOTIDE SEQUENCE</scope>
    <source>
        <strain evidence="2">ATCC 64411 / 73-15</strain>
    </source>
</reference>
<keyword evidence="3" id="KW-1185">Reference proteome</keyword>
<reference evidence="1" key="3">
    <citation type="submission" date="2011-03" db="EMBL/GenBank/DDBJ databases">
        <title>Annotation of Magnaporthe poae ATCC 64411.</title>
        <authorList>
            <person name="Ma L.-J."/>
            <person name="Dead R."/>
            <person name="Young S.K."/>
            <person name="Zeng Q."/>
            <person name="Gargeya S."/>
            <person name="Fitzgerald M."/>
            <person name="Haas B."/>
            <person name="Abouelleil A."/>
            <person name="Alvarado L."/>
            <person name="Arachchi H.M."/>
            <person name="Berlin A."/>
            <person name="Brown A."/>
            <person name="Chapman S.B."/>
            <person name="Chen Z."/>
            <person name="Dunbar C."/>
            <person name="Freedman E."/>
            <person name="Gearin G."/>
            <person name="Gellesch M."/>
            <person name="Goldberg J."/>
            <person name="Griggs A."/>
            <person name="Gujja S."/>
            <person name="Heiman D."/>
            <person name="Howarth C."/>
            <person name="Larson L."/>
            <person name="Lui A."/>
            <person name="MacDonald P.J.P."/>
            <person name="Mehta T."/>
            <person name="Montmayeur A."/>
            <person name="Murphy C."/>
            <person name="Neiman D."/>
            <person name="Pearson M."/>
            <person name="Priest M."/>
            <person name="Roberts A."/>
            <person name="Saif S."/>
            <person name="Shea T."/>
            <person name="Shenoy N."/>
            <person name="Sisk P."/>
            <person name="Stolte C."/>
            <person name="Sykes S."/>
            <person name="Yandava C."/>
            <person name="Wortman J."/>
            <person name="Nusbaum C."/>
            <person name="Birren B."/>
        </authorList>
    </citation>
    <scope>NUCLEOTIDE SEQUENCE</scope>
    <source>
        <strain evidence="1">ATCC 64411</strain>
    </source>
</reference>
<proteinExistence type="predicted"/>
<protein>
    <submittedName>
        <fullName evidence="1 2">Uncharacterized protein</fullName>
    </submittedName>
</protein>
<reference evidence="2" key="5">
    <citation type="submission" date="2015-06" db="UniProtKB">
        <authorList>
            <consortium name="EnsemblFungi"/>
        </authorList>
    </citation>
    <scope>IDENTIFICATION</scope>
    <source>
        <strain evidence="2">ATCC 64411</strain>
    </source>
</reference>
<dbReference type="EnsemblFungi" id="MAPG_08484T0">
    <property type="protein sequence ID" value="MAPG_08484T0"/>
    <property type="gene ID" value="MAPG_08484"/>
</dbReference>
<evidence type="ECO:0000313" key="3">
    <source>
        <dbReference type="Proteomes" id="UP000011715"/>
    </source>
</evidence>
<accession>A0A0C4E7H1</accession>
<gene>
    <name evidence="1" type="ORF">MAPG_08484</name>
</gene>